<sequence>MRMGILVDVHGQPLLATDGKTLLDTGAPTGSAADIADRLRGLLPNGWFPAAPLGAEVEQAPVLAAVLSGFGSALAGFWQLIAEVAGQMRLSIMTGAFLDMAAADYFGASGLLRDVGEGDVTYRARIAGSLIAVRNTRTAVSAAISSLTGVKPVIIEPQNASDCHAYGGLASAGAGGGYGYGTAGLRYGHQGSAQFFVETATGAASGVSAIAAVVSQTKAAGVAGWIRIVD</sequence>
<dbReference type="EMBL" id="BALE01000048">
    <property type="protein sequence ID" value="GAN55568.1"/>
    <property type="molecule type" value="Genomic_DNA"/>
</dbReference>
<evidence type="ECO:0000313" key="1">
    <source>
        <dbReference type="EMBL" id="GAN55568.1"/>
    </source>
</evidence>
<evidence type="ECO:0000313" key="2">
    <source>
        <dbReference type="Proteomes" id="UP000032679"/>
    </source>
</evidence>
<dbReference type="STRING" id="1231623.Tasa_048_193"/>
<proteinExistence type="predicted"/>
<organism evidence="1 2">
    <name type="scientific">Tanticharoenia sakaeratensis NBRC 103193</name>
    <dbReference type="NCBI Taxonomy" id="1231623"/>
    <lineage>
        <taxon>Bacteria</taxon>
        <taxon>Pseudomonadati</taxon>
        <taxon>Pseudomonadota</taxon>
        <taxon>Alphaproteobacteria</taxon>
        <taxon>Acetobacterales</taxon>
        <taxon>Acetobacteraceae</taxon>
        <taxon>Tanticharoenia</taxon>
    </lineage>
</organism>
<dbReference type="AlphaFoldDB" id="A0A0D6MQL6"/>
<dbReference type="PIRSF" id="PIRSF028438">
    <property type="entry name" value="UCP028438"/>
    <property type="match status" value="1"/>
</dbReference>
<accession>A0A0D6MQL6</accession>
<keyword evidence="2" id="KW-1185">Reference proteome</keyword>
<gene>
    <name evidence="1" type="ORF">Tasa_048_193</name>
</gene>
<comment type="caution">
    <text evidence="1">The sequence shown here is derived from an EMBL/GenBank/DDBJ whole genome shotgun (WGS) entry which is preliminary data.</text>
</comment>
<reference evidence="1 2" key="1">
    <citation type="submission" date="2012-10" db="EMBL/GenBank/DDBJ databases">
        <title>Genome sequencing of Tanticharoenia sakaeratensis NBRC 103193.</title>
        <authorList>
            <person name="Azuma Y."/>
            <person name="Hadano H."/>
            <person name="Hirakawa H."/>
            <person name="Matsushita K."/>
        </authorList>
    </citation>
    <scope>NUCLEOTIDE SEQUENCE [LARGE SCALE GENOMIC DNA]</scope>
    <source>
        <strain evidence="1 2">NBRC 103193</strain>
    </source>
</reference>
<name>A0A0D6MQL6_9PROT</name>
<protein>
    <submittedName>
        <fullName evidence="1">Uncharacterized protein</fullName>
    </submittedName>
</protein>
<dbReference type="RefSeq" id="WP_241767804.1">
    <property type="nucleotide sequence ID" value="NZ_BALE01000048.1"/>
</dbReference>
<dbReference type="Proteomes" id="UP000032679">
    <property type="component" value="Unassembled WGS sequence"/>
</dbReference>
<dbReference type="InterPro" id="IPR016884">
    <property type="entry name" value="UCP028438"/>
</dbReference>